<organism evidence="4">
    <name type="scientific">uncultured Anaerotruncus sp</name>
    <dbReference type="NCBI Taxonomy" id="905011"/>
    <lineage>
        <taxon>Bacteria</taxon>
        <taxon>Bacillati</taxon>
        <taxon>Bacillota</taxon>
        <taxon>Clostridia</taxon>
        <taxon>Eubacteriales</taxon>
        <taxon>Oscillospiraceae</taxon>
        <taxon>Anaerotruncus</taxon>
        <taxon>environmental samples</taxon>
    </lineage>
</organism>
<feature type="compositionally biased region" description="Acidic residues" evidence="1">
    <location>
        <begin position="276"/>
        <end position="325"/>
    </location>
</feature>
<proteinExistence type="predicted"/>
<feature type="domain" description="Anti-sigma factor RsgI-like middle" evidence="3">
    <location>
        <begin position="79"/>
        <end position="210"/>
    </location>
</feature>
<name>A0A6N2SWE8_9FIRM</name>
<evidence type="ECO:0000313" key="4">
    <source>
        <dbReference type="EMBL" id="VYS97877.1"/>
    </source>
</evidence>
<dbReference type="AlphaFoldDB" id="A0A6N2SWE8"/>
<gene>
    <name evidence="4" type="ORF">AULFYP135_01152</name>
</gene>
<feature type="region of interest" description="Disordered" evidence="1">
    <location>
        <begin position="239"/>
        <end position="325"/>
    </location>
</feature>
<sequence length="325" mass="37094">MNKREIPAALRRAAEQLPMPHSQELWEMPVSKQTELDYITAQELPQVPTRRRAFLPALTCCIVLLFFGWFWQYRMVETTVFLDVNPSIQITANRRDRVLEVTGLNADGRSLIEGQVFSGLPLPTVLGQLADTLAQRNYLTPEKSTVLLTVQSRRQSHVQELESLLSSSIQSALEPRKIAPAIILQTYEEDASLQQAASQQQVSPGKMQYIRQILEEEDDYSLEELASMSLEDLRRLAQKEAGDDWEEDDDLEEEDREDWDSEDQEDDWHASQSEKDTDDGGQEDEDSDRSDDLEEEDDPDEEIPSGEDDGEEDEDPDDSEEGDDN</sequence>
<evidence type="ECO:0000256" key="1">
    <source>
        <dbReference type="SAM" id="MobiDB-lite"/>
    </source>
</evidence>
<accession>A0A6N2SWE8</accession>
<keyword evidence="2" id="KW-0472">Membrane</keyword>
<protein>
    <recommendedName>
        <fullName evidence="3">Anti-sigma factor RsgI-like middle domain-containing protein</fullName>
    </recommendedName>
</protein>
<dbReference type="EMBL" id="CACRSL010000003">
    <property type="protein sequence ID" value="VYS97877.1"/>
    <property type="molecule type" value="Genomic_DNA"/>
</dbReference>
<feature type="compositionally biased region" description="Acidic residues" evidence="1">
    <location>
        <begin position="243"/>
        <end position="266"/>
    </location>
</feature>
<keyword evidence="2" id="KW-1133">Transmembrane helix</keyword>
<evidence type="ECO:0000259" key="3">
    <source>
        <dbReference type="Pfam" id="PF23750"/>
    </source>
</evidence>
<evidence type="ECO:0000256" key="2">
    <source>
        <dbReference type="SAM" id="Phobius"/>
    </source>
</evidence>
<reference evidence="4" key="1">
    <citation type="submission" date="2019-11" db="EMBL/GenBank/DDBJ databases">
        <authorList>
            <person name="Feng L."/>
        </authorList>
    </citation>
    <scope>NUCLEOTIDE SEQUENCE</scope>
    <source>
        <strain evidence="4">AundefinedLFYP135</strain>
    </source>
</reference>
<dbReference type="Pfam" id="PF23750">
    <property type="entry name" value="RsgI_M"/>
    <property type="match status" value="1"/>
</dbReference>
<keyword evidence="2" id="KW-0812">Transmembrane</keyword>
<feature type="transmembrane region" description="Helical" evidence="2">
    <location>
        <begin position="53"/>
        <end position="71"/>
    </location>
</feature>
<dbReference type="InterPro" id="IPR055431">
    <property type="entry name" value="RsgI_M"/>
</dbReference>